<feature type="non-terminal residue" evidence="1">
    <location>
        <position position="189"/>
    </location>
</feature>
<evidence type="ECO:0000313" key="1">
    <source>
        <dbReference type="EMBL" id="RWX45149.1"/>
    </source>
</evidence>
<dbReference type="EMBL" id="MTKO01000082">
    <property type="protein sequence ID" value="RWX45149.1"/>
    <property type="molecule type" value="Genomic_DNA"/>
</dbReference>
<accession>A0A3S3RQ36</accession>
<sequence>MDSFVLRAETPHGLIAQAQKQQQLIVDFLDSDEQWEDEDKRQEIIDSAKKHGDMRQRKMRIADFSYPNIDIFYTEALGGVYILKHPADEKQPVVVVCKTPDRLNCAGMEDADVQILPIDQKDLLRDLRKADFLQLDMKAYQKNPELLEYKKELLLANFICEQEQSYSGWNEMRKKNFIARHANEIPPLF</sequence>
<reference evidence="1 2" key="1">
    <citation type="submission" date="2017-01" db="EMBL/GenBank/DDBJ databases">
        <title>The cable genome- insights into the physiology and evolution of filamentous bacteria capable of sulfide oxidation via long distance electron transfer.</title>
        <authorList>
            <person name="Schreiber L."/>
            <person name="Bjerg J.T."/>
            <person name="Boggild A."/>
            <person name="Van De Vossenberg J."/>
            <person name="Meysman F."/>
            <person name="Nielsen L.P."/>
            <person name="Schramm A."/>
            <person name="Kjeldsen K.U."/>
        </authorList>
    </citation>
    <scope>NUCLEOTIDE SEQUENCE [LARGE SCALE GENOMIC DNA]</scope>
    <source>
        <strain evidence="1">MCF</strain>
    </source>
</reference>
<comment type="caution">
    <text evidence="1">The sequence shown here is derived from an EMBL/GenBank/DDBJ whole genome shotgun (WGS) entry which is preliminary data.</text>
</comment>
<gene>
    <name evidence="1" type="ORF">H206_01080</name>
</gene>
<dbReference type="AlphaFoldDB" id="A0A3S3RQ36"/>
<proteinExistence type="predicted"/>
<name>A0A3S3RQ36_9BACT</name>
<organism evidence="1 2">
    <name type="scientific">Candidatus Electrothrix aarhusensis</name>
    <dbReference type="NCBI Taxonomy" id="1859131"/>
    <lineage>
        <taxon>Bacteria</taxon>
        <taxon>Pseudomonadati</taxon>
        <taxon>Thermodesulfobacteriota</taxon>
        <taxon>Desulfobulbia</taxon>
        <taxon>Desulfobulbales</taxon>
        <taxon>Desulfobulbaceae</taxon>
        <taxon>Candidatus Electrothrix</taxon>
    </lineage>
</organism>
<dbReference type="Pfam" id="PF20343">
    <property type="entry name" value="DUF6638"/>
    <property type="match status" value="1"/>
</dbReference>
<dbReference type="InterPro" id="IPR046578">
    <property type="entry name" value="DUF6638"/>
</dbReference>
<evidence type="ECO:0000313" key="2">
    <source>
        <dbReference type="Proteomes" id="UP000287853"/>
    </source>
</evidence>
<dbReference type="Proteomes" id="UP000287853">
    <property type="component" value="Unassembled WGS sequence"/>
</dbReference>
<keyword evidence="2" id="KW-1185">Reference proteome</keyword>
<protein>
    <submittedName>
        <fullName evidence="1">Uncharacterized protein</fullName>
    </submittedName>
</protein>